<feature type="transmembrane region" description="Helical" evidence="12">
    <location>
        <begin position="7"/>
        <end position="34"/>
    </location>
</feature>
<comment type="similarity">
    <text evidence="3 12">Belongs to the glycosyltransferase 10 family.</text>
</comment>
<evidence type="ECO:0000256" key="7">
    <source>
        <dbReference type="ARBA" id="ARBA00022968"/>
    </source>
</evidence>
<evidence type="ECO:0000256" key="5">
    <source>
        <dbReference type="ARBA" id="ARBA00022679"/>
    </source>
</evidence>
<evidence type="ECO:0000256" key="2">
    <source>
        <dbReference type="ARBA" id="ARBA00004922"/>
    </source>
</evidence>
<evidence type="ECO:0000256" key="10">
    <source>
        <dbReference type="ARBA" id="ARBA00023136"/>
    </source>
</evidence>
<evidence type="ECO:0000256" key="11">
    <source>
        <dbReference type="ARBA" id="ARBA00023180"/>
    </source>
</evidence>
<dbReference type="GO" id="GO:0000139">
    <property type="term" value="C:Golgi membrane"/>
    <property type="evidence" value="ECO:0007669"/>
    <property type="project" value="UniProtKB-SubCell"/>
</dbReference>
<comment type="caution">
    <text evidence="15">The sequence shown here is derived from an EMBL/GenBank/DDBJ whole genome shotgun (WGS) entry which is preliminary data.</text>
</comment>
<keyword evidence="11" id="KW-0325">Glycoprotein</keyword>
<keyword evidence="9 12" id="KW-0333">Golgi apparatus</keyword>
<evidence type="ECO:0000256" key="12">
    <source>
        <dbReference type="RuleBase" id="RU003832"/>
    </source>
</evidence>
<accession>A0A8S3QMW1</accession>
<feature type="domain" description="Fucosyltransferase C-terminal" evidence="13">
    <location>
        <begin position="180"/>
        <end position="349"/>
    </location>
</feature>
<keyword evidence="4 12" id="KW-0328">Glycosyltransferase</keyword>
<evidence type="ECO:0000313" key="16">
    <source>
        <dbReference type="Proteomes" id="UP000683360"/>
    </source>
</evidence>
<dbReference type="SUPFAM" id="SSF53756">
    <property type="entry name" value="UDP-Glycosyltransferase/glycogen phosphorylase"/>
    <property type="match status" value="1"/>
</dbReference>
<dbReference type="Proteomes" id="UP000683360">
    <property type="component" value="Unassembled WGS sequence"/>
</dbReference>
<dbReference type="Gene3D" id="3.40.50.11660">
    <property type="entry name" value="Glycosyl transferase family 10, C-terminal domain"/>
    <property type="match status" value="1"/>
</dbReference>
<dbReference type="EMBL" id="CAJPWZ010000593">
    <property type="protein sequence ID" value="CAG2196943.1"/>
    <property type="molecule type" value="Genomic_DNA"/>
</dbReference>
<dbReference type="GO" id="GO:0032580">
    <property type="term" value="C:Golgi cisterna membrane"/>
    <property type="evidence" value="ECO:0007669"/>
    <property type="project" value="UniProtKB-SubCell"/>
</dbReference>
<keyword evidence="7" id="KW-0735">Signal-anchor</keyword>
<feature type="domain" description="Fucosyltransferase N-terminal" evidence="14">
    <location>
        <begin position="74"/>
        <end position="159"/>
    </location>
</feature>
<dbReference type="PANTHER" id="PTHR48438">
    <property type="entry name" value="ALPHA-(1,3)-FUCOSYLTRANSFERASE C-RELATED"/>
    <property type="match status" value="1"/>
</dbReference>
<dbReference type="EC" id="2.4.1.-" evidence="12"/>
<dbReference type="GO" id="GO:0008417">
    <property type="term" value="F:fucosyltransferase activity"/>
    <property type="evidence" value="ECO:0007669"/>
    <property type="project" value="InterPro"/>
</dbReference>
<dbReference type="FunFam" id="3.40.50.11660:FF:000002">
    <property type="entry name" value="Alpha-(1,3)-fucosyltransferase"/>
    <property type="match status" value="1"/>
</dbReference>
<keyword evidence="6 12" id="KW-0812">Transmembrane</keyword>
<evidence type="ECO:0000256" key="9">
    <source>
        <dbReference type="ARBA" id="ARBA00023034"/>
    </source>
</evidence>
<dbReference type="PANTHER" id="PTHR48438:SF1">
    <property type="entry name" value="ALPHA-(1,3)-FUCOSYLTRANSFERASE C-RELATED"/>
    <property type="match status" value="1"/>
</dbReference>
<evidence type="ECO:0000259" key="13">
    <source>
        <dbReference type="Pfam" id="PF00852"/>
    </source>
</evidence>
<dbReference type="OrthoDB" id="427096at2759"/>
<evidence type="ECO:0000256" key="6">
    <source>
        <dbReference type="ARBA" id="ARBA00022692"/>
    </source>
</evidence>
<keyword evidence="16" id="KW-1185">Reference proteome</keyword>
<dbReference type="InterPro" id="IPR038577">
    <property type="entry name" value="GT10-like_C_sf"/>
</dbReference>
<comment type="subcellular location">
    <subcellularLocation>
        <location evidence="1">Golgi apparatus membrane</location>
        <topology evidence="1">Single-pass type II membrane protein</topology>
    </subcellularLocation>
    <subcellularLocation>
        <location evidence="12">Golgi apparatus</location>
        <location evidence="12">Golgi stack membrane</location>
        <topology evidence="12">Single-pass type II membrane protein</topology>
    </subcellularLocation>
</comment>
<reference evidence="15" key="1">
    <citation type="submission" date="2021-03" db="EMBL/GenBank/DDBJ databases">
        <authorList>
            <person name="Bekaert M."/>
        </authorList>
    </citation>
    <scope>NUCLEOTIDE SEQUENCE</scope>
</reference>
<proteinExistence type="inferred from homology"/>
<sequence>MDWKKIVVPVLFVASIFLIIYYQSTILVIGQFFADEGNSTTSSFQKKIIEPPIKIAWHKPIKIAWHGRPGWLPPTFNFSGCGFSNCILSDSNTKPLDNYQAVFFHYRRLSKHVPEKSKNQIWIIWTNESPANDGSLAKQWHNKFDWSASYREESEFSLRWAIKLRENSNKMQRNYTEIFRRKTKQVSWVVSNCNTQSQRRTYVEELKKHITVDIYGNCGKNKTFCKRKSSIECHSSLSNDYKFYLGFENSICKDYITEKVFNNFQDHNKMVYVARSAPNLKSVIPAKTIVNTEDFESPKALAQYLLKLSSNEKEYISYLKEKDKYYFPDERLPRTFCSICELLHTYKNRKLKWSGRNFNAWFRNGACIKPNNGKDRLVIVDNYCVDVHTHNGGEHGHMILMSFKYYENDM</sequence>
<evidence type="ECO:0000256" key="1">
    <source>
        <dbReference type="ARBA" id="ARBA00004323"/>
    </source>
</evidence>
<keyword evidence="8 12" id="KW-1133">Transmembrane helix</keyword>
<dbReference type="Pfam" id="PF17039">
    <property type="entry name" value="Glyco_tran_10_N"/>
    <property type="match status" value="1"/>
</dbReference>
<evidence type="ECO:0000259" key="14">
    <source>
        <dbReference type="Pfam" id="PF17039"/>
    </source>
</evidence>
<evidence type="ECO:0000256" key="4">
    <source>
        <dbReference type="ARBA" id="ARBA00022676"/>
    </source>
</evidence>
<name>A0A8S3QMW1_MYTED</name>
<organism evidence="15 16">
    <name type="scientific">Mytilus edulis</name>
    <name type="common">Blue mussel</name>
    <dbReference type="NCBI Taxonomy" id="6550"/>
    <lineage>
        <taxon>Eukaryota</taxon>
        <taxon>Metazoa</taxon>
        <taxon>Spiralia</taxon>
        <taxon>Lophotrochozoa</taxon>
        <taxon>Mollusca</taxon>
        <taxon>Bivalvia</taxon>
        <taxon>Autobranchia</taxon>
        <taxon>Pteriomorphia</taxon>
        <taxon>Mytilida</taxon>
        <taxon>Mytiloidea</taxon>
        <taxon>Mytilidae</taxon>
        <taxon>Mytilinae</taxon>
        <taxon>Mytilus</taxon>
    </lineage>
</organism>
<evidence type="ECO:0000256" key="8">
    <source>
        <dbReference type="ARBA" id="ARBA00022989"/>
    </source>
</evidence>
<evidence type="ECO:0000256" key="3">
    <source>
        <dbReference type="ARBA" id="ARBA00008919"/>
    </source>
</evidence>
<dbReference type="InterPro" id="IPR001503">
    <property type="entry name" value="Glyco_trans_10"/>
</dbReference>
<dbReference type="AlphaFoldDB" id="A0A8S3QMW1"/>
<keyword evidence="5 12" id="KW-0808">Transferase</keyword>
<dbReference type="InterPro" id="IPR055270">
    <property type="entry name" value="Glyco_tran_10_C"/>
</dbReference>
<evidence type="ECO:0000313" key="15">
    <source>
        <dbReference type="EMBL" id="CAG2196943.1"/>
    </source>
</evidence>
<dbReference type="InterPro" id="IPR031481">
    <property type="entry name" value="Glyco_tran_10_N"/>
</dbReference>
<dbReference type="Pfam" id="PF00852">
    <property type="entry name" value="Glyco_transf_10"/>
    <property type="match status" value="1"/>
</dbReference>
<keyword evidence="10 12" id="KW-0472">Membrane</keyword>
<gene>
    <name evidence="15" type="ORF">MEDL_11787</name>
</gene>
<comment type="pathway">
    <text evidence="2">Protein modification; protein glycosylation.</text>
</comment>
<protein>
    <recommendedName>
        <fullName evidence="12">Fucosyltransferase</fullName>
        <ecNumber evidence="12">2.4.1.-</ecNumber>
    </recommendedName>
</protein>